<dbReference type="InterPro" id="IPR000515">
    <property type="entry name" value="MetI-like"/>
</dbReference>
<accession>A0ABU8DS63</accession>
<keyword evidence="5 6" id="KW-0472">Membrane</keyword>
<reference evidence="8 9" key="1">
    <citation type="submission" date="2024-03" db="EMBL/GenBank/DDBJ databases">
        <title>Draft genome sequence of Klenkia sp. LSe6-5.</title>
        <authorList>
            <person name="Duangmal K."/>
            <person name="Chantavorakit T."/>
        </authorList>
    </citation>
    <scope>NUCLEOTIDE SEQUENCE [LARGE SCALE GENOMIC DNA]</scope>
    <source>
        <strain evidence="8 9">LSe6-5</strain>
    </source>
</reference>
<keyword evidence="3 6" id="KW-0812">Transmembrane</keyword>
<dbReference type="PROSITE" id="PS50928">
    <property type="entry name" value="ABC_TM1"/>
    <property type="match status" value="1"/>
</dbReference>
<proteinExistence type="inferred from homology"/>
<feature type="transmembrane region" description="Helical" evidence="6">
    <location>
        <begin position="189"/>
        <end position="214"/>
    </location>
</feature>
<evidence type="ECO:0000313" key="9">
    <source>
        <dbReference type="Proteomes" id="UP001361570"/>
    </source>
</evidence>
<dbReference type="SUPFAM" id="SSF161098">
    <property type="entry name" value="MetI-like"/>
    <property type="match status" value="1"/>
</dbReference>
<dbReference type="PANTHER" id="PTHR30177">
    <property type="entry name" value="GLYCINE BETAINE/L-PROLINE TRANSPORT SYSTEM PERMEASE PROTEIN PROW"/>
    <property type="match status" value="1"/>
</dbReference>
<evidence type="ECO:0000256" key="3">
    <source>
        <dbReference type="ARBA" id="ARBA00022692"/>
    </source>
</evidence>
<dbReference type="PANTHER" id="PTHR30177:SF33">
    <property type="entry name" value="POSSIBLE OSMOPROTECTANT (GLYCINE BETAINE_CARNITINE_CHOLINE_L-PROLINE) TRANSPORT INTEGRAL MEMBRANE PROTEIN ABC TRANSPORTER PROZ"/>
    <property type="match status" value="1"/>
</dbReference>
<organism evidence="8 9">
    <name type="scientific">Klenkia sesuvii</name>
    <dbReference type="NCBI Taxonomy" id="3103137"/>
    <lineage>
        <taxon>Bacteria</taxon>
        <taxon>Bacillati</taxon>
        <taxon>Actinomycetota</taxon>
        <taxon>Actinomycetes</taxon>
        <taxon>Geodermatophilales</taxon>
        <taxon>Geodermatophilaceae</taxon>
        <taxon>Klenkia</taxon>
    </lineage>
</organism>
<sequence>MSILGSILAWFGDASNWSGPNGIPTRIAEHVGYSALAMLIAAAIAVPLGLVLGHLHRGEVVVLSLANAIRALPTLGLLTLVVILSGIGLLPPLIALVVMAVPPMLVNSFESVRNVDPLLVDGARGMGLTSRQVLWRVEVPASLPLILLGVRLAAIQVVSAATIAAYVGLGGLGRYIFDGLSLRQYDTVAGGAVLAALLAIFTEALLLGISSSVVSPGVARRPRPFQALGNRARRTTEPREVRR</sequence>
<evidence type="ECO:0000256" key="1">
    <source>
        <dbReference type="ARBA" id="ARBA00004141"/>
    </source>
</evidence>
<dbReference type="EMBL" id="JBAPLU010000005">
    <property type="protein sequence ID" value="MEI4271483.1"/>
    <property type="molecule type" value="Genomic_DNA"/>
</dbReference>
<keyword evidence="4 6" id="KW-1133">Transmembrane helix</keyword>
<feature type="transmembrane region" description="Helical" evidence="6">
    <location>
        <begin position="157"/>
        <end position="177"/>
    </location>
</feature>
<dbReference type="CDD" id="cd06261">
    <property type="entry name" value="TM_PBP2"/>
    <property type="match status" value="1"/>
</dbReference>
<evidence type="ECO:0000256" key="4">
    <source>
        <dbReference type="ARBA" id="ARBA00022989"/>
    </source>
</evidence>
<evidence type="ECO:0000259" key="7">
    <source>
        <dbReference type="PROSITE" id="PS50928"/>
    </source>
</evidence>
<feature type="domain" description="ABC transmembrane type-1" evidence="7">
    <location>
        <begin position="31"/>
        <end position="206"/>
    </location>
</feature>
<feature type="transmembrane region" description="Helical" evidence="6">
    <location>
        <begin position="75"/>
        <end position="101"/>
    </location>
</feature>
<name>A0ABU8DS63_9ACTN</name>
<feature type="transmembrane region" description="Helical" evidence="6">
    <location>
        <begin position="32"/>
        <end position="55"/>
    </location>
</feature>
<evidence type="ECO:0000313" key="8">
    <source>
        <dbReference type="EMBL" id="MEI4271483.1"/>
    </source>
</evidence>
<dbReference type="Gene3D" id="1.10.3720.10">
    <property type="entry name" value="MetI-like"/>
    <property type="match status" value="1"/>
</dbReference>
<keyword evidence="9" id="KW-1185">Reference proteome</keyword>
<dbReference type="Pfam" id="PF00528">
    <property type="entry name" value="BPD_transp_1"/>
    <property type="match status" value="1"/>
</dbReference>
<gene>
    <name evidence="8" type="ORF">TEK04_07085</name>
</gene>
<protein>
    <submittedName>
        <fullName evidence="8">ABC transporter permease</fullName>
    </submittedName>
</protein>
<evidence type="ECO:0000256" key="6">
    <source>
        <dbReference type="RuleBase" id="RU363032"/>
    </source>
</evidence>
<dbReference type="InterPro" id="IPR051204">
    <property type="entry name" value="ABC_transp_perm/SBD"/>
</dbReference>
<dbReference type="RefSeq" id="WP_336403622.1">
    <property type="nucleotide sequence ID" value="NZ_JBAPLU010000005.1"/>
</dbReference>
<comment type="subcellular location">
    <subcellularLocation>
        <location evidence="6">Cell membrane</location>
        <topology evidence="6">Multi-pass membrane protein</topology>
    </subcellularLocation>
    <subcellularLocation>
        <location evidence="1">Membrane</location>
        <topology evidence="1">Multi-pass membrane protein</topology>
    </subcellularLocation>
</comment>
<keyword evidence="2 6" id="KW-0813">Transport</keyword>
<comment type="similarity">
    <text evidence="6">Belongs to the binding-protein-dependent transport system permease family.</text>
</comment>
<evidence type="ECO:0000256" key="2">
    <source>
        <dbReference type="ARBA" id="ARBA00022448"/>
    </source>
</evidence>
<dbReference type="Proteomes" id="UP001361570">
    <property type="component" value="Unassembled WGS sequence"/>
</dbReference>
<evidence type="ECO:0000256" key="5">
    <source>
        <dbReference type="ARBA" id="ARBA00023136"/>
    </source>
</evidence>
<dbReference type="InterPro" id="IPR035906">
    <property type="entry name" value="MetI-like_sf"/>
</dbReference>
<comment type="caution">
    <text evidence="8">The sequence shown here is derived from an EMBL/GenBank/DDBJ whole genome shotgun (WGS) entry which is preliminary data.</text>
</comment>